<reference evidence="1 3" key="1">
    <citation type="journal article" date="2019" name="Emerg. Microbes Infect.">
        <title>Comprehensive subspecies identification of 175 nontuberculous mycobacteria species based on 7547 genomic profiles.</title>
        <authorList>
            <person name="Matsumoto Y."/>
            <person name="Kinjo T."/>
            <person name="Motooka D."/>
            <person name="Nabeya D."/>
            <person name="Jung N."/>
            <person name="Uechi K."/>
            <person name="Horii T."/>
            <person name="Iida T."/>
            <person name="Fujita J."/>
            <person name="Nakamura S."/>
        </authorList>
    </citation>
    <scope>NUCLEOTIDE SEQUENCE [LARGE SCALE GENOMIC DNA]</scope>
    <source>
        <strain evidence="1 3">JCM 18565</strain>
    </source>
</reference>
<evidence type="ECO:0000313" key="1">
    <source>
        <dbReference type="EMBL" id="GFG77730.1"/>
    </source>
</evidence>
<evidence type="ECO:0000313" key="2">
    <source>
        <dbReference type="EMBL" id="MDP7736507.1"/>
    </source>
</evidence>
<proteinExistence type="predicted"/>
<reference evidence="2" key="3">
    <citation type="submission" date="2023-06" db="EMBL/GenBank/DDBJ databases">
        <title>Identification of two novel mycobacterium reveal diversities and complexities of Mycobacterium gordonae clade.</title>
        <authorList>
            <person name="Matsumoto Y."/>
            <person name="Nakamura S."/>
            <person name="Motooka D."/>
            <person name="Fukushima K."/>
        </authorList>
    </citation>
    <scope>NUCLEOTIDE SEQUENCE</scope>
    <source>
        <strain evidence="2">TY812</strain>
    </source>
</reference>
<protein>
    <submittedName>
        <fullName evidence="2">Uncharacterized protein</fullName>
    </submittedName>
</protein>
<evidence type="ECO:0000313" key="4">
    <source>
        <dbReference type="Proteomes" id="UP001229081"/>
    </source>
</evidence>
<dbReference type="Proteomes" id="UP000465240">
    <property type="component" value="Unassembled WGS sequence"/>
</dbReference>
<sequence length="42" mass="4316">MINVNVYGVHAAARHAAATPAAAGKHRVAAATEASVRLYVKT</sequence>
<name>A0AAJ1S4V1_9MYCO</name>
<dbReference type="EMBL" id="JAUFSA010000001">
    <property type="protein sequence ID" value="MDP7736507.1"/>
    <property type="molecule type" value="Genomic_DNA"/>
</dbReference>
<dbReference type="Proteomes" id="UP001229081">
    <property type="component" value="Unassembled WGS sequence"/>
</dbReference>
<dbReference type="EMBL" id="BLKX01000001">
    <property type="protein sequence ID" value="GFG77730.1"/>
    <property type="molecule type" value="Genomic_DNA"/>
</dbReference>
<evidence type="ECO:0000313" key="3">
    <source>
        <dbReference type="Proteomes" id="UP000465240"/>
    </source>
</evidence>
<dbReference type="AlphaFoldDB" id="A0AAJ1S4V1"/>
<dbReference type="RefSeq" id="WP_269323468.1">
    <property type="nucleotide sequence ID" value="NZ_BLKX01000001.1"/>
</dbReference>
<reference evidence="1" key="2">
    <citation type="submission" date="2020-02" db="EMBL/GenBank/DDBJ databases">
        <authorList>
            <person name="Matsumoto Y."/>
            <person name="Kinjo T."/>
            <person name="Motooka D."/>
            <person name="Nabeya D."/>
            <person name="Jung N."/>
            <person name="Uechi K."/>
            <person name="Horii T."/>
            <person name="Iida T."/>
            <person name="Fujita J."/>
            <person name="Nakamura S."/>
        </authorList>
    </citation>
    <scope>NUCLEOTIDE SEQUENCE</scope>
    <source>
        <strain evidence="1">JCM 18565</strain>
    </source>
</reference>
<comment type="caution">
    <text evidence="2">The sequence shown here is derived from an EMBL/GenBank/DDBJ whole genome shotgun (WGS) entry which is preliminary data.</text>
</comment>
<accession>A0AAJ1S4V1</accession>
<keyword evidence="3" id="KW-1185">Reference proteome</keyword>
<gene>
    <name evidence="1" type="ORF">MPRG_10060</name>
    <name evidence="2" type="ORF">QXL92_17345</name>
</gene>
<organism evidence="2 4">
    <name type="scientific">Mycobacterium paragordonae</name>
    <dbReference type="NCBI Taxonomy" id="1389713"/>
    <lineage>
        <taxon>Bacteria</taxon>
        <taxon>Bacillati</taxon>
        <taxon>Actinomycetota</taxon>
        <taxon>Actinomycetes</taxon>
        <taxon>Mycobacteriales</taxon>
        <taxon>Mycobacteriaceae</taxon>
        <taxon>Mycobacterium</taxon>
    </lineage>
</organism>